<dbReference type="VEuPathDB" id="VectorBase:BGLB011601"/>
<name>A0A2C9K1F8_BIOGL</name>
<dbReference type="NCBIfam" id="TIGR03814">
    <property type="entry name" value="Gln_ase"/>
    <property type="match status" value="1"/>
</dbReference>
<evidence type="ECO:0000313" key="10">
    <source>
        <dbReference type="Proteomes" id="UP000076420"/>
    </source>
</evidence>
<dbReference type="OrthoDB" id="9995210at2759"/>
<evidence type="ECO:0000256" key="7">
    <source>
        <dbReference type="ARBA" id="ARBA00077251"/>
    </source>
</evidence>
<dbReference type="Gene3D" id="3.40.710.10">
    <property type="entry name" value="DD-peptidase/beta-lactamase superfamily"/>
    <property type="match status" value="1"/>
</dbReference>
<dbReference type="EnsemblMetazoa" id="BGLB011601-RB">
    <property type="protein sequence ID" value="BGLB011601-PB"/>
    <property type="gene ID" value="BGLB011601"/>
</dbReference>
<evidence type="ECO:0000256" key="4">
    <source>
        <dbReference type="ARBA" id="ARBA00022737"/>
    </source>
</evidence>
<gene>
    <name evidence="9" type="primary">106077694</name>
</gene>
<dbReference type="InterPro" id="IPR015868">
    <property type="entry name" value="Glutaminase"/>
</dbReference>
<dbReference type="FunFam" id="3.40.710.10:FF:000008">
    <property type="entry name" value="Glutaminase, isoform E"/>
    <property type="match status" value="1"/>
</dbReference>
<accession>A0A2C9K1F8</accession>
<dbReference type="InterPro" id="IPR012338">
    <property type="entry name" value="Beta-lactam/transpept-like"/>
</dbReference>
<evidence type="ECO:0000256" key="3">
    <source>
        <dbReference type="ARBA" id="ARBA00012918"/>
    </source>
</evidence>
<reference evidence="9" key="1">
    <citation type="submission" date="2020-05" db="UniProtKB">
        <authorList>
            <consortium name="EnsemblMetazoa"/>
        </authorList>
    </citation>
    <scope>IDENTIFICATION</scope>
    <source>
        <strain evidence="9">BB02</strain>
    </source>
</reference>
<evidence type="ECO:0000256" key="2">
    <source>
        <dbReference type="ARBA" id="ARBA00011881"/>
    </source>
</evidence>
<dbReference type="KEGG" id="bgt:106077694"/>
<feature type="chain" id="PRO_5012948597" description="glutaminase" evidence="8">
    <location>
        <begin position="19"/>
        <end position="391"/>
    </location>
</feature>
<comment type="catalytic activity">
    <reaction evidence="6">
        <text>L-glutamine + H2O = L-glutamate + NH4(+)</text>
        <dbReference type="Rhea" id="RHEA:15889"/>
        <dbReference type="ChEBI" id="CHEBI:15377"/>
        <dbReference type="ChEBI" id="CHEBI:28938"/>
        <dbReference type="ChEBI" id="CHEBI:29985"/>
        <dbReference type="ChEBI" id="CHEBI:58359"/>
        <dbReference type="EC" id="3.5.1.2"/>
    </reaction>
</comment>
<dbReference type="Proteomes" id="UP000076420">
    <property type="component" value="Unassembled WGS sequence"/>
</dbReference>
<dbReference type="EC" id="3.5.1.2" evidence="3"/>
<feature type="signal peptide" evidence="8">
    <location>
        <begin position="1"/>
        <end position="18"/>
    </location>
</feature>
<evidence type="ECO:0000256" key="8">
    <source>
        <dbReference type="SAM" id="SignalP"/>
    </source>
</evidence>
<evidence type="ECO:0000313" key="9">
    <source>
        <dbReference type="EnsemblMetazoa" id="BGLB011601-PB"/>
    </source>
</evidence>
<dbReference type="STRING" id="6526.A0A2C9K1F8"/>
<dbReference type="GO" id="GO:0006543">
    <property type="term" value="P:L-glutamine catabolic process"/>
    <property type="evidence" value="ECO:0007669"/>
    <property type="project" value="TreeGrafter"/>
</dbReference>
<dbReference type="PANTHER" id="PTHR12544:SF29">
    <property type="entry name" value="GLUTAMINASE"/>
    <property type="match status" value="1"/>
</dbReference>
<keyword evidence="5" id="KW-0378">Hydrolase</keyword>
<proteinExistence type="inferred from homology"/>
<organism evidence="9 10">
    <name type="scientific">Biomphalaria glabrata</name>
    <name type="common">Bloodfluke planorb</name>
    <name type="synonym">Freshwater snail</name>
    <dbReference type="NCBI Taxonomy" id="6526"/>
    <lineage>
        <taxon>Eukaryota</taxon>
        <taxon>Metazoa</taxon>
        <taxon>Spiralia</taxon>
        <taxon>Lophotrochozoa</taxon>
        <taxon>Mollusca</taxon>
        <taxon>Gastropoda</taxon>
        <taxon>Heterobranchia</taxon>
        <taxon>Euthyneura</taxon>
        <taxon>Panpulmonata</taxon>
        <taxon>Hygrophila</taxon>
        <taxon>Lymnaeoidea</taxon>
        <taxon>Planorbidae</taxon>
        <taxon>Biomphalaria</taxon>
    </lineage>
</organism>
<keyword evidence="4" id="KW-0677">Repeat</keyword>
<evidence type="ECO:0000256" key="1">
    <source>
        <dbReference type="ARBA" id="ARBA00011076"/>
    </source>
</evidence>
<dbReference type="GO" id="GO:0004359">
    <property type="term" value="F:glutaminase activity"/>
    <property type="evidence" value="ECO:0007669"/>
    <property type="project" value="UniProtKB-EC"/>
</dbReference>
<dbReference type="SUPFAM" id="SSF56601">
    <property type="entry name" value="beta-lactamase/transpeptidase-like"/>
    <property type="match status" value="1"/>
</dbReference>
<dbReference type="PANTHER" id="PTHR12544">
    <property type="entry name" value="GLUTAMINASE"/>
    <property type="match status" value="1"/>
</dbReference>
<comment type="subunit">
    <text evidence="2">Homotetramer.</text>
</comment>
<keyword evidence="8" id="KW-0732">Signal</keyword>
<evidence type="ECO:0000256" key="6">
    <source>
        <dbReference type="ARBA" id="ARBA00049534"/>
    </source>
</evidence>
<evidence type="ECO:0000256" key="5">
    <source>
        <dbReference type="ARBA" id="ARBA00022801"/>
    </source>
</evidence>
<dbReference type="VEuPathDB" id="VectorBase:BGLAX_032184"/>
<dbReference type="AlphaFoldDB" id="A0A2C9K1F8"/>
<comment type="similarity">
    <text evidence="1">Belongs to the glutaminase family.</text>
</comment>
<dbReference type="HAMAP" id="MF_00313">
    <property type="entry name" value="Glutaminase"/>
    <property type="match status" value="1"/>
</dbReference>
<protein>
    <recommendedName>
        <fullName evidence="3">glutaminase</fullName>
        <ecNumber evidence="3">3.5.1.2</ecNumber>
    </recommendedName>
    <alternativeName>
        <fullName evidence="7">L-glutamine amidohydrolase</fullName>
    </alternativeName>
</protein>
<sequence length="391" mass="43881">SLFLLLTYNFCLYFRCIAENIVLIAKAFKNQFIIPEFVQFTQRIDEIFWRAKANTHGQLASYIPQLTRFNPESWGLAICTVDGQRYALGDAHEPVCLQSVSKPLTYAMVLDELGPAVVHQYVGQEPSGKAFNTIGLDPMNRPHNPMVNAGAVVICSLLKQGMNMADKFDYNQQRLKLLAGNEFVSFNNSIFLSERQTADRNFAIGYYLKEKQCFPKGTNLHELLDFYFQLCSVEMTCDSGAVVAATLANGGICPITGVKVLEPYCIRDTLSLMLSCGMYDYSGQFAFKVGLPGKSGVSGGIMLVVPNVMGIFMWSPPLDHYGNSCRGIQFCEDLVKTFNFHNYDNLRHTLKKMDPRILQIDTQTNLVVSLLFAAYNGDVTAIRRYTRFSDP</sequence>
<dbReference type="GO" id="GO:0006537">
    <property type="term" value="P:glutamate biosynthetic process"/>
    <property type="evidence" value="ECO:0007669"/>
    <property type="project" value="TreeGrafter"/>
</dbReference>
<dbReference type="Pfam" id="PF04960">
    <property type="entry name" value="Glutaminase"/>
    <property type="match status" value="1"/>
</dbReference>